<dbReference type="InterPro" id="IPR027417">
    <property type="entry name" value="P-loop_NTPase"/>
</dbReference>
<dbReference type="InterPro" id="IPR055414">
    <property type="entry name" value="LRR_R13L4/SHOC2-like"/>
</dbReference>
<keyword evidence="11" id="KW-1185">Reference proteome</keyword>
<dbReference type="GO" id="GO:0043531">
    <property type="term" value="F:ADP binding"/>
    <property type="evidence" value="ECO:0007669"/>
    <property type="project" value="InterPro"/>
</dbReference>
<dbReference type="Pfam" id="PF23247">
    <property type="entry name" value="LRR_RPS2"/>
    <property type="match status" value="1"/>
</dbReference>
<evidence type="ECO:0000256" key="3">
    <source>
        <dbReference type="ARBA" id="ARBA00022737"/>
    </source>
</evidence>
<dbReference type="AlphaFoldDB" id="A0A2I4FJI8"/>
<dbReference type="Gene3D" id="1.10.10.10">
    <property type="entry name" value="Winged helix-like DNA-binding domain superfamily/Winged helix DNA-binding domain"/>
    <property type="match status" value="1"/>
</dbReference>
<evidence type="ECO:0000313" key="12">
    <source>
        <dbReference type="RefSeq" id="XP_018831813.2"/>
    </source>
</evidence>
<name>A0A2I4FJI8_JUGRE</name>
<keyword evidence="4" id="KW-0547">Nucleotide-binding</keyword>
<evidence type="ECO:0000256" key="1">
    <source>
        <dbReference type="ARBA" id="ARBA00008894"/>
    </source>
</evidence>
<dbReference type="Gramene" id="Jr02_23470_p1">
    <property type="protein sequence ID" value="cds.Jr02_23470_p1"/>
    <property type="gene ID" value="Jr02_23470"/>
</dbReference>
<dbReference type="STRING" id="51240.A0A2I4FJI8"/>
<dbReference type="FunFam" id="1.10.8.430:FF:000003">
    <property type="entry name" value="Probable disease resistance protein At5g66910"/>
    <property type="match status" value="1"/>
</dbReference>
<gene>
    <name evidence="12" type="primary">LOC108999376</name>
</gene>
<dbReference type="RefSeq" id="XP_018831813.2">
    <property type="nucleotide sequence ID" value="XM_018976268.2"/>
</dbReference>
<dbReference type="FunFam" id="3.40.50.300:FF:001091">
    <property type="entry name" value="Probable disease resistance protein At1g61300"/>
    <property type="match status" value="1"/>
</dbReference>
<dbReference type="Pfam" id="PF23559">
    <property type="entry name" value="WHD_DRP"/>
    <property type="match status" value="1"/>
</dbReference>
<dbReference type="PRINTS" id="PR00364">
    <property type="entry name" value="DISEASERSIST"/>
</dbReference>
<dbReference type="GO" id="GO:0006952">
    <property type="term" value="P:defense response"/>
    <property type="evidence" value="ECO:0007669"/>
    <property type="project" value="UniProtKB-KW"/>
</dbReference>
<dbReference type="KEGG" id="jre:108999376"/>
<proteinExistence type="inferred from homology"/>
<evidence type="ECO:0000259" key="9">
    <source>
        <dbReference type="Pfam" id="PF23559"/>
    </source>
</evidence>
<evidence type="ECO:0000256" key="4">
    <source>
        <dbReference type="ARBA" id="ARBA00022741"/>
    </source>
</evidence>
<sequence length="991" mass="111558">MEVVASIVGGLVVETGRLFFGCIHSTTNTIKVRSNLDALEKGTRSLRTLQEELINQSELAMRKGKVPDTPVTEWIKTVEEFLPKVHQIQAVNLPRHSLNCSKRNKISKKVVEMLKEIERLILAGGSHLGKVAVSCSAPTVVEHIPGPPIRDQTMASTMLAKTMTLLSDDGIGRIGVWGMGGIGKTTLVRNLNNELKNTSMQPFSIVIWITVSRNSDVSKVQREIAARLNLGARMGESLERMAIQLHHRLEEEKFLLILDDVWEKIDLDSLGIPQPEVQKGSKIILTSRFLDVCRYMMTDVELKVDCLGDEEAWQLFTRHAGNVVSLEHIRPFAEVITRECCGLPLAIIIVGAAMRGKTMVQLWEHALYELQRSVPCTGSVEDKVYKPLKWSYDSLEGKNKKPCFLYCALFPEDFSIEISELVWCWRAEGLIDEQENYEDSFNRGISLIENLKDSCLLEDGARQGTVKMHDVVRDVAIWISSSSEDGCKSLVRSGISLSEISAFELSNSLKRVSFMKNKIIRLPDCVLQCSGASTLLLQGNPPLDRIPERFLQGFEALRVLNMSGTRIQSLPLSLLQLGDLRALILRDCFFLEELPSLEGLSRLEVLDLSATPIGELPGGTGNLSNLRQLNLCRTRLLKTIQAGILSKLSCLEVLDMTLSGYQLRVKRVSEMEQASFEELGCLERLLALCIRLKRIPCPDSEDLSWINRLKRFQLFIGPEAISLKSRHDTRMVTIGGLDLSGERIGWLLGNASSLVLFTCWGLNEMLKDLVINNVGSFAGLKSLTIARSDSSFAKRGGGHAVRCDLLPNLEELHLEQLTCIESISELVEHLGLRFLRLKLMEVTRCKQMKDLLCCGFSIITLPRLEVIKISYCPEFEALFNCHAMQGTTPDTVVPNLRKLKLEDVPKLRTLCRDQETWPRLEQAEFINCNRLRKLPLTEKNADNIQEIRGETEWWDALMWDTDSTKSSLQPYFHPAEPRVSTCQTRSNFKRE</sequence>
<dbReference type="Gene3D" id="3.40.50.300">
    <property type="entry name" value="P-loop containing nucleotide triphosphate hydrolases"/>
    <property type="match status" value="1"/>
</dbReference>
<dbReference type="InterPro" id="IPR042197">
    <property type="entry name" value="Apaf_helical"/>
</dbReference>
<evidence type="ECO:0000256" key="2">
    <source>
        <dbReference type="ARBA" id="ARBA00022614"/>
    </source>
</evidence>
<comment type="similarity">
    <text evidence="1">Belongs to the disease resistance NB-LRR family.</text>
</comment>
<evidence type="ECO:0000313" key="11">
    <source>
        <dbReference type="Proteomes" id="UP000235220"/>
    </source>
</evidence>
<dbReference type="InterPro" id="IPR050905">
    <property type="entry name" value="Plant_NBS-LRR"/>
</dbReference>
<dbReference type="Proteomes" id="UP000235220">
    <property type="component" value="Chromosome 2"/>
</dbReference>
<evidence type="ECO:0000259" key="10">
    <source>
        <dbReference type="Pfam" id="PF23598"/>
    </source>
</evidence>
<dbReference type="InterPro" id="IPR057135">
    <property type="entry name" value="At4g27190-like_LRR"/>
</dbReference>
<feature type="domain" description="NB-ARC" evidence="7">
    <location>
        <begin position="159"/>
        <end position="320"/>
    </location>
</feature>
<evidence type="ECO:0000256" key="5">
    <source>
        <dbReference type="ARBA" id="ARBA00022821"/>
    </source>
</evidence>
<dbReference type="FunFam" id="1.10.10.10:FF:000322">
    <property type="entry name" value="Probable disease resistance protein At1g63360"/>
    <property type="match status" value="1"/>
</dbReference>
<keyword evidence="6" id="KW-0067">ATP-binding</keyword>
<dbReference type="Pfam" id="PF00931">
    <property type="entry name" value="NB-ARC"/>
    <property type="match status" value="1"/>
</dbReference>
<reference evidence="12" key="1">
    <citation type="submission" date="2025-08" db="UniProtKB">
        <authorList>
            <consortium name="RefSeq"/>
        </authorList>
    </citation>
    <scope>IDENTIFICATION</scope>
    <source>
        <tissue evidence="12">Leaves</tissue>
    </source>
</reference>
<keyword evidence="2" id="KW-0433">Leucine-rich repeat</keyword>
<keyword evidence="3" id="KW-0677">Repeat</keyword>
<dbReference type="InterPro" id="IPR036388">
    <property type="entry name" value="WH-like_DNA-bd_sf"/>
</dbReference>
<dbReference type="Gene3D" id="1.10.8.430">
    <property type="entry name" value="Helical domain of apoptotic protease-activating factors"/>
    <property type="match status" value="1"/>
</dbReference>
<dbReference type="PANTHER" id="PTHR33463:SF202">
    <property type="entry name" value="NB-ARC DOMAIN-CONTAINING PROTEIN"/>
    <property type="match status" value="1"/>
</dbReference>
<dbReference type="SUPFAM" id="SSF52058">
    <property type="entry name" value="L domain-like"/>
    <property type="match status" value="1"/>
</dbReference>
<dbReference type="GO" id="GO:0005524">
    <property type="term" value="F:ATP binding"/>
    <property type="evidence" value="ECO:0007669"/>
    <property type="project" value="UniProtKB-KW"/>
</dbReference>
<protein>
    <submittedName>
        <fullName evidence="12">Disease resistance protein At4g27190-like</fullName>
    </submittedName>
</protein>
<dbReference type="InterPro" id="IPR002182">
    <property type="entry name" value="NB-ARC"/>
</dbReference>
<evidence type="ECO:0000259" key="7">
    <source>
        <dbReference type="Pfam" id="PF00931"/>
    </source>
</evidence>
<keyword evidence="5" id="KW-0611">Plant defense</keyword>
<evidence type="ECO:0000256" key="6">
    <source>
        <dbReference type="ARBA" id="ARBA00022840"/>
    </source>
</evidence>
<feature type="domain" description="Disease resistance protein At4g27190-like leucine-rich repeats" evidence="8">
    <location>
        <begin position="809"/>
        <end position="934"/>
    </location>
</feature>
<organism evidence="11 12">
    <name type="scientific">Juglans regia</name>
    <name type="common">English walnut</name>
    <dbReference type="NCBI Taxonomy" id="51240"/>
    <lineage>
        <taxon>Eukaryota</taxon>
        <taxon>Viridiplantae</taxon>
        <taxon>Streptophyta</taxon>
        <taxon>Embryophyta</taxon>
        <taxon>Tracheophyta</taxon>
        <taxon>Spermatophyta</taxon>
        <taxon>Magnoliopsida</taxon>
        <taxon>eudicotyledons</taxon>
        <taxon>Gunneridae</taxon>
        <taxon>Pentapetalae</taxon>
        <taxon>rosids</taxon>
        <taxon>fabids</taxon>
        <taxon>Fagales</taxon>
        <taxon>Juglandaceae</taxon>
        <taxon>Juglans</taxon>
    </lineage>
</organism>
<dbReference type="PANTHER" id="PTHR33463">
    <property type="entry name" value="NB-ARC DOMAIN-CONTAINING PROTEIN-RELATED"/>
    <property type="match status" value="1"/>
</dbReference>
<dbReference type="GeneID" id="108999376"/>
<feature type="domain" description="Disease resistance R13L4/SHOC-2-like LRR" evidence="10">
    <location>
        <begin position="551"/>
        <end position="694"/>
    </location>
</feature>
<dbReference type="FunCoup" id="A0A2I4FJI8">
    <property type="interactions" value="29"/>
</dbReference>
<dbReference type="SUPFAM" id="SSF52540">
    <property type="entry name" value="P-loop containing nucleoside triphosphate hydrolases"/>
    <property type="match status" value="1"/>
</dbReference>
<dbReference type="Gene3D" id="3.80.10.10">
    <property type="entry name" value="Ribonuclease Inhibitor"/>
    <property type="match status" value="2"/>
</dbReference>
<dbReference type="InterPro" id="IPR032675">
    <property type="entry name" value="LRR_dom_sf"/>
</dbReference>
<accession>A0A2I4FJI8</accession>
<dbReference type="Pfam" id="PF23598">
    <property type="entry name" value="LRR_14"/>
    <property type="match status" value="1"/>
</dbReference>
<evidence type="ECO:0000259" key="8">
    <source>
        <dbReference type="Pfam" id="PF23247"/>
    </source>
</evidence>
<dbReference type="OrthoDB" id="736010at2759"/>
<feature type="domain" description="Disease resistance protein winged helix" evidence="9">
    <location>
        <begin position="409"/>
        <end position="476"/>
    </location>
</feature>
<dbReference type="InterPro" id="IPR058922">
    <property type="entry name" value="WHD_DRP"/>
</dbReference>